<reference evidence="15" key="3">
    <citation type="submission" date="2025-09" db="UniProtKB">
        <authorList>
            <consortium name="Ensembl"/>
        </authorList>
    </citation>
    <scope>IDENTIFICATION</scope>
</reference>
<feature type="transmembrane region" description="Helical" evidence="13">
    <location>
        <begin position="123"/>
        <end position="143"/>
    </location>
</feature>
<feature type="transmembrane region" description="Helical" evidence="13">
    <location>
        <begin position="40"/>
        <end position="57"/>
    </location>
</feature>
<keyword evidence="16" id="KW-1185">Reference proteome</keyword>
<keyword evidence="7 13" id="KW-1133">Transmembrane helix</keyword>
<dbReference type="Proteomes" id="UP000007648">
    <property type="component" value="Unassembled WGS sequence"/>
</dbReference>
<dbReference type="FunFam" id="1.20.1070.10:FF:000033">
    <property type="entry name" value="Vomeronasal type-1 receptor"/>
    <property type="match status" value="1"/>
</dbReference>
<evidence type="ECO:0000256" key="5">
    <source>
        <dbReference type="ARBA" id="ARBA00022507"/>
    </source>
</evidence>
<dbReference type="InterPro" id="IPR017452">
    <property type="entry name" value="GPCR_Rhodpsn_7TM"/>
</dbReference>
<evidence type="ECO:0000256" key="3">
    <source>
        <dbReference type="ARBA" id="ARBA00010663"/>
    </source>
</evidence>
<comment type="function">
    <text evidence="1">Putative pheromone receptor.</text>
</comment>
<dbReference type="GO" id="GO:0019236">
    <property type="term" value="P:response to pheromone"/>
    <property type="evidence" value="ECO:0007669"/>
    <property type="project" value="UniProtKB-KW"/>
</dbReference>
<keyword evidence="10 13" id="KW-0675">Receptor</keyword>
<evidence type="ECO:0000256" key="12">
    <source>
        <dbReference type="ARBA" id="ARBA00023224"/>
    </source>
</evidence>
<dbReference type="GO" id="GO:0005886">
    <property type="term" value="C:plasma membrane"/>
    <property type="evidence" value="ECO:0007669"/>
    <property type="project" value="UniProtKB-SubCell"/>
</dbReference>
<keyword evidence="4 13" id="KW-1003">Cell membrane</keyword>
<dbReference type="GO" id="GO:0016503">
    <property type="term" value="F:pheromone receptor activity"/>
    <property type="evidence" value="ECO:0007669"/>
    <property type="project" value="InterPro"/>
</dbReference>
<dbReference type="AlphaFoldDB" id="A0A7N4PZK0"/>
<organism evidence="15 16">
    <name type="scientific">Sarcophilus harrisii</name>
    <name type="common">Tasmanian devil</name>
    <name type="synonym">Sarcophilus laniarius</name>
    <dbReference type="NCBI Taxonomy" id="9305"/>
    <lineage>
        <taxon>Eukaryota</taxon>
        <taxon>Metazoa</taxon>
        <taxon>Chordata</taxon>
        <taxon>Craniata</taxon>
        <taxon>Vertebrata</taxon>
        <taxon>Euteleostomi</taxon>
        <taxon>Mammalia</taxon>
        <taxon>Metatheria</taxon>
        <taxon>Dasyuromorphia</taxon>
        <taxon>Dasyuridae</taxon>
        <taxon>Sarcophilus</taxon>
    </lineage>
</organism>
<keyword evidence="9 13" id="KW-0472">Membrane</keyword>
<protein>
    <recommendedName>
        <fullName evidence="13">Vomeronasal type-1 receptor</fullName>
    </recommendedName>
</protein>
<feature type="domain" description="G-protein coupled receptors family 1 profile" evidence="14">
    <location>
        <begin position="16"/>
        <end position="281"/>
    </location>
</feature>
<comment type="subcellular location">
    <subcellularLocation>
        <location evidence="2 13">Cell membrane</location>
        <topology evidence="2 13">Multi-pass membrane protein</topology>
    </subcellularLocation>
</comment>
<comment type="similarity">
    <text evidence="3 13">Belongs to the G-protein coupled receptor 1 family.</text>
</comment>
<name>A0A7N4PZK0_SARHA</name>
<keyword evidence="11" id="KW-0325">Glycoprotein</keyword>
<evidence type="ECO:0000256" key="8">
    <source>
        <dbReference type="ARBA" id="ARBA00023040"/>
    </source>
</evidence>
<evidence type="ECO:0000256" key="13">
    <source>
        <dbReference type="RuleBase" id="RU364061"/>
    </source>
</evidence>
<dbReference type="PANTHER" id="PTHR24062">
    <property type="entry name" value="VOMERONASAL TYPE-1 RECEPTOR"/>
    <property type="match status" value="1"/>
</dbReference>
<keyword evidence="5 13" id="KW-0589">Pheromone response</keyword>
<evidence type="ECO:0000256" key="10">
    <source>
        <dbReference type="ARBA" id="ARBA00023170"/>
    </source>
</evidence>
<feature type="transmembrane region" description="Helical" evidence="13">
    <location>
        <begin position="177"/>
        <end position="202"/>
    </location>
</feature>
<feature type="transmembrane region" description="Helical" evidence="13">
    <location>
        <begin position="273"/>
        <end position="296"/>
    </location>
</feature>
<keyword evidence="12 13" id="KW-0807">Transducer</keyword>
<evidence type="ECO:0000256" key="7">
    <source>
        <dbReference type="ARBA" id="ARBA00022989"/>
    </source>
</evidence>
<evidence type="ECO:0000256" key="9">
    <source>
        <dbReference type="ARBA" id="ARBA00023136"/>
    </source>
</evidence>
<keyword evidence="6 13" id="KW-0812">Transmembrane</keyword>
<keyword evidence="8 13" id="KW-0297">G-protein coupled receptor</keyword>
<reference evidence="15 16" key="1">
    <citation type="journal article" date="2011" name="Proc. Natl. Acad. Sci. U.S.A.">
        <title>Genetic diversity and population structure of the endangered marsupial Sarcophilus harrisii (Tasmanian devil).</title>
        <authorList>
            <person name="Miller W."/>
            <person name="Hayes V.M."/>
            <person name="Ratan A."/>
            <person name="Petersen D.C."/>
            <person name="Wittekindt N.E."/>
            <person name="Miller J."/>
            <person name="Walenz B."/>
            <person name="Knight J."/>
            <person name="Qi J."/>
            <person name="Zhao F."/>
            <person name="Wang Q."/>
            <person name="Bedoya-Reina O.C."/>
            <person name="Katiyar N."/>
            <person name="Tomsho L.P."/>
            <person name="Kasson L.M."/>
            <person name="Hardie R.A."/>
            <person name="Woodbridge P."/>
            <person name="Tindall E.A."/>
            <person name="Bertelsen M.F."/>
            <person name="Dixon D."/>
            <person name="Pyecroft S."/>
            <person name="Helgen K.M."/>
            <person name="Lesk A.M."/>
            <person name="Pringle T.H."/>
            <person name="Patterson N."/>
            <person name="Zhang Y."/>
            <person name="Kreiss A."/>
            <person name="Woods G.M."/>
            <person name="Jones M.E."/>
            <person name="Schuster S.C."/>
        </authorList>
    </citation>
    <scope>NUCLEOTIDE SEQUENCE [LARGE SCALE GENOMIC DNA]</scope>
</reference>
<feature type="transmembrane region" description="Helical" evidence="13">
    <location>
        <begin position="6"/>
        <end position="28"/>
    </location>
</feature>
<dbReference type="Ensembl" id="ENSSHAT00000040008.1">
    <property type="protein sequence ID" value="ENSSHAP00000044343.1"/>
    <property type="gene ID" value="ENSSHAG00000022129.1"/>
</dbReference>
<evidence type="ECO:0000256" key="1">
    <source>
        <dbReference type="ARBA" id="ARBA00003878"/>
    </source>
</evidence>
<dbReference type="InterPro" id="IPR004072">
    <property type="entry name" value="Vmron_rcpt_1"/>
</dbReference>
<reference evidence="15" key="2">
    <citation type="submission" date="2025-08" db="UniProtKB">
        <authorList>
            <consortium name="Ensembl"/>
        </authorList>
    </citation>
    <scope>IDENTIFICATION</scope>
</reference>
<feature type="transmembrane region" description="Helical" evidence="13">
    <location>
        <begin position="229"/>
        <end position="253"/>
    </location>
</feature>
<evidence type="ECO:0000256" key="11">
    <source>
        <dbReference type="ARBA" id="ARBA00023180"/>
    </source>
</evidence>
<dbReference type="PRINTS" id="PR01534">
    <property type="entry name" value="VOMERONASL1R"/>
</dbReference>
<evidence type="ECO:0000313" key="16">
    <source>
        <dbReference type="Proteomes" id="UP000007648"/>
    </source>
</evidence>
<feature type="transmembrane region" description="Helical" evidence="13">
    <location>
        <begin position="77"/>
        <end position="102"/>
    </location>
</feature>
<evidence type="ECO:0000256" key="2">
    <source>
        <dbReference type="ARBA" id="ARBA00004651"/>
    </source>
</evidence>
<evidence type="ECO:0000256" key="4">
    <source>
        <dbReference type="ARBA" id="ARBA00022475"/>
    </source>
</evidence>
<dbReference type="InParanoid" id="A0A7N4PZK0"/>
<evidence type="ECO:0000256" key="6">
    <source>
        <dbReference type="ARBA" id="ARBA00022692"/>
    </source>
</evidence>
<evidence type="ECO:0000259" key="14">
    <source>
        <dbReference type="PROSITE" id="PS50262"/>
    </source>
</evidence>
<proteinExistence type="inferred from homology"/>
<evidence type="ECO:0000313" key="15">
    <source>
        <dbReference type="Ensembl" id="ENSSHAP00000044343.1"/>
    </source>
</evidence>
<dbReference type="Gene3D" id="1.20.1070.10">
    <property type="entry name" value="Rhodopsin 7-helix transmembrane proteins"/>
    <property type="match status" value="1"/>
</dbReference>
<dbReference type="GeneTree" id="ENSGT00960000186612"/>
<sequence length="307" mass="34841">ILSIIFLIQTGAGILGNFFIFCHCAFAFLTGRKLRPIDSILFHLVLANSIGLVSKGIPQTMVGLGLKNFLDLVSCRFIVFLHRVARGLSVTITCLLSGFQIITISPFTCSILSEVKTHTSKCIFPSCLFCWILHILANIFMLGNVQNFRGNSNITRIWNLGFCSDSTLNSFDASLLLIIYSIPDFLCVSFMIITSGYLVLLLQRHHQQVQHIRSPNLLSRRSPETRATYTILVLMSTYVSFYSINSIFSFYHVHFDKYSQWLLSISALLDSCFPAISPFVLISCDSKILLFFCSFWKKKRFQDSFFP</sequence>
<dbReference type="PROSITE" id="PS50262">
    <property type="entry name" value="G_PROTEIN_RECEP_F1_2"/>
    <property type="match status" value="1"/>
</dbReference>
<dbReference type="GO" id="GO:0007606">
    <property type="term" value="P:sensory perception of chemical stimulus"/>
    <property type="evidence" value="ECO:0007669"/>
    <property type="project" value="UniProtKB-ARBA"/>
</dbReference>
<accession>A0A7N4PZK0</accession>
<dbReference type="Pfam" id="PF03402">
    <property type="entry name" value="V1R"/>
    <property type="match status" value="1"/>
</dbReference>
<dbReference type="SUPFAM" id="SSF81321">
    <property type="entry name" value="Family A G protein-coupled receptor-like"/>
    <property type="match status" value="1"/>
</dbReference>